<dbReference type="HOGENOM" id="CLU_610321_0_0_1"/>
<protein>
    <submittedName>
        <fullName evidence="8">Major facilitator superfamily protein</fullName>
    </submittedName>
</protein>
<feature type="compositionally biased region" description="Acidic residues" evidence="6">
    <location>
        <begin position="422"/>
        <end position="437"/>
    </location>
</feature>
<dbReference type="EMBL" id="CM001880">
    <property type="protein sequence ID" value="EOY01647.1"/>
    <property type="molecule type" value="Genomic_DNA"/>
</dbReference>
<feature type="transmembrane region" description="Helical" evidence="7">
    <location>
        <begin position="125"/>
        <end position="145"/>
    </location>
</feature>
<dbReference type="GO" id="GO:0016020">
    <property type="term" value="C:membrane"/>
    <property type="evidence" value="ECO:0000318"/>
    <property type="project" value="GO_Central"/>
</dbReference>
<feature type="transmembrane region" description="Helical" evidence="7">
    <location>
        <begin position="46"/>
        <end position="72"/>
    </location>
</feature>
<feature type="transmembrane region" description="Helical" evidence="7">
    <location>
        <begin position="92"/>
        <end position="113"/>
    </location>
</feature>
<dbReference type="GO" id="GO:0042938">
    <property type="term" value="P:dipeptide transport"/>
    <property type="evidence" value="ECO:0000318"/>
    <property type="project" value="GO_Central"/>
</dbReference>
<keyword evidence="9" id="KW-1185">Reference proteome</keyword>
<evidence type="ECO:0000256" key="3">
    <source>
        <dbReference type="ARBA" id="ARBA00022692"/>
    </source>
</evidence>
<evidence type="ECO:0000256" key="7">
    <source>
        <dbReference type="SAM" id="Phobius"/>
    </source>
</evidence>
<proteinExistence type="inferred from homology"/>
<feature type="transmembrane region" description="Helical" evidence="7">
    <location>
        <begin position="157"/>
        <end position="175"/>
    </location>
</feature>
<dbReference type="Gene3D" id="1.20.1250.20">
    <property type="entry name" value="MFS general substrate transporter like domains"/>
    <property type="match status" value="2"/>
</dbReference>
<accession>A0A061EB98</accession>
<dbReference type="InParanoid" id="A0A061EB98"/>
<name>A0A061EB98_THECC</name>
<evidence type="ECO:0000256" key="4">
    <source>
        <dbReference type="ARBA" id="ARBA00022989"/>
    </source>
</evidence>
<keyword evidence="3 7" id="KW-0812">Transmembrane</keyword>
<dbReference type="FunCoup" id="A0A061EB98">
    <property type="interactions" value="1"/>
</dbReference>
<dbReference type="GO" id="GO:0055085">
    <property type="term" value="P:transmembrane transport"/>
    <property type="evidence" value="ECO:0000318"/>
    <property type="project" value="GO_Central"/>
</dbReference>
<evidence type="ECO:0000256" key="2">
    <source>
        <dbReference type="ARBA" id="ARBA00005982"/>
    </source>
</evidence>
<organism evidence="8 9">
    <name type="scientific">Theobroma cacao</name>
    <name type="common">Cacao</name>
    <name type="synonym">Cocoa</name>
    <dbReference type="NCBI Taxonomy" id="3641"/>
    <lineage>
        <taxon>Eukaryota</taxon>
        <taxon>Viridiplantae</taxon>
        <taxon>Streptophyta</taxon>
        <taxon>Embryophyta</taxon>
        <taxon>Tracheophyta</taxon>
        <taxon>Spermatophyta</taxon>
        <taxon>Magnoliopsida</taxon>
        <taxon>eudicotyledons</taxon>
        <taxon>Gunneridae</taxon>
        <taxon>Pentapetalae</taxon>
        <taxon>rosids</taxon>
        <taxon>malvids</taxon>
        <taxon>Malvales</taxon>
        <taxon>Malvaceae</taxon>
        <taxon>Byttnerioideae</taxon>
        <taxon>Theobroma</taxon>
    </lineage>
</organism>
<dbReference type="AlphaFoldDB" id="A0A061EB98"/>
<evidence type="ECO:0000256" key="5">
    <source>
        <dbReference type="ARBA" id="ARBA00023136"/>
    </source>
</evidence>
<dbReference type="Pfam" id="PF00854">
    <property type="entry name" value="PTR2"/>
    <property type="match status" value="1"/>
</dbReference>
<evidence type="ECO:0000313" key="8">
    <source>
        <dbReference type="EMBL" id="EOY01647.1"/>
    </source>
</evidence>
<gene>
    <name evidence="8" type="ORF">TCM_011493</name>
</gene>
<dbReference type="OMA" id="AMINYYS"/>
<feature type="compositionally biased region" description="Polar residues" evidence="6">
    <location>
        <begin position="438"/>
        <end position="449"/>
    </location>
</feature>
<feature type="region of interest" description="Disordered" evidence="6">
    <location>
        <begin position="422"/>
        <end position="449"/>
    </location>
</feature>
<keyword evidence="5 7" id="KW-0472">Membrane</keyword>
<dbReference type="Proteomes" id="UP000026915">
    <property type="component" value="Chromosome 2"/>
</dbReference>
<comment type="similarity">
    <text evidence="2">Belongs to the major facilitator superfamily. Proton-dependent oligopeptide transporter (POT/PTR) (TC 2.A.17) family.</text>
</comment>
<feature type="transmembrane region" description="Helical" evidence="7">
    <location>
        <begin position="332"/>
        <end position="350"/>
    </location>
</feature>
<evidence type="ECO:0000256" key="1">
    <source>
        <dbReference type="ARBA" id="ARBA00004141"/>
    </source>
</evidence>
<dbReference type="InterPro" id="IPR000109">
    <property type="entry name" value="POT_fam"/>
</dbReference>
<feature type="transmembrane region" description="Helical" evidence="7">
    <location>
        <begin position="390"/>
        <end position="411"/>
    </location>
</feature>
<evidence type="ECO:0000256" key="6">
    <source>
        <dbReference type="SAM" id="MobiDB-lite"/>
    </source>
</evidence>
<evidence type="ECO:0000313" key="9">
    <source>
        <dbReference type="Proteomes" id="UP000026915"/>
    </source>
</evidence>
<dbReference type="GO" id="GO:0071916">
    <property type="term" value="F:dipeptide transmembrane transporter activity"/>
    <property type="evidence" value="ECO:0000318"/>
    <property type="project" value="GO_Central"/>
</dbReference>
<comment type="subcellular location">
    <subcellularLocation>
        <location evidence="1">Membrane</location>
        <topology evidence="1">Multi-pass membrane protein</topology>
    </subcellularLocation>
</comment>
<dbReference type="Gramene" id="EOY01647">
    <property type="protein sequence ID" value="EOY01647"/>
    <property type="gene ID" value="TCM_011493"/>
</dbReference>
<dbReference type="eggNOG" id="KOG1237">
    <property type="taxonomic scope" value="Eukaryota"/>
</dbReference>
<keyword evidence="4 7" id="KW-1133">Transmembrane helix</keyword>
<dbReference type="InterPro" id="IPR036259">
    <property type="entry name" value="MFS_trans_sf"/>
</dbReference>
<reference evidence="8 9" key="1">
    <citation type="journal article" date="2013" name="Genome Biol.">
        <title>The genome sequence of the most widely cultivated cacao type and its use to identify candidate genes regulating pod color.</title>
        <authorList>
            <person name="Motamayor J.C."/>
            <person name="Mockaitis K."/>
            <person name="Schmutz J."/>
            <person name="Haiminen N."/>
            <person name="Iii D.L."/>
            <person name="Cornejo O."/>
            <person name="Findley S.D."/>
            <person name="Zheng P."/>
            <person name="Utro F."/>
            <person name="Royaert S."/>
            <person name="Saski C."/>
            <person name="Jenkins J."/>
            <person name="Podicheti R."/>
            <person name="Zhao M."/>
            <person name="Scheffler B.E."/>
            <person name="Stack J.C."/>
            <person name="Feltus F.A."/>
            <person name="Mustiga G.M."/>
            <person name="Amores F."/>
            <person name="Phillips W."/>
            <person name="Marelli J.P."/>
            <person name="May G.D."/>
            <person name="Shapiro H."/>
            <person name="Ma J."/>
            <person name="Bustamante C.D."/>
            <person name="Schnell R.J."/>
            <person name="Main D."/>
            <person name="Gilbert D."/>
            <person name="Parida L."/>
            <person name="Kuhn D.N."/>
        </authorList>
    </citation>
    <scope>NUCLEOTIDE SEQUENCE [LARGE SCALE GENOMIC DNA]</scope>
    <source>
        <strain evidence="9">cv. Matina 1-6</strain>
    </source>
</reference>
<sequence>MLFSKGMITYVLANLMTFLTDLWKLKLKEAAAIVNLQEGLRNMLQIYVALCIDACLGYRWILILSSVLYSTGLGLLAFSVPQYFNKLKHSPFWEGLALVIVGGAAQVIPLYPLSFEQTKQRIIRWFGIRFMMLGAITSVYGFISLEDEWHQRFLRSAIAIVMGLLWFLCGFPFYGPRRLQPSPLSTILRTLTATMRKRHLNYRGNLEQLHRGDVEENLLLKDHLDQFGTQAKQALSAASKGSDTHFHLAPGSYNLFQTTPQSLYDSRPRVSVNSMSGGSAIVERIKRRYSDGVKIGFGMLASIIRYAVASSVESKRLKALSKEGLSNDPNATAPIIAFLLVLQFFFLGAMEGLAGDGIHDFFDYYSISRYGETWLGDSINQSWLDSIYRAYAMLALLNCFLYAYVSTWYSYDNIIGRPEEEEEDIPFLEVNEEETAEGDQQNNQEQDVE</sequence>
<dbReference type="PANTHER" id="PTHR11654">
    <property type="entry name" value="OLIGOPEPTIDE TRANSPORTER-RELATED"/>
    <property type="match status" value="1"/>
</dbReference>